<feature type="compositionally biased region" description="Low complexity" evidence="1">
    <location>
        <begin position="8"/>
        <end position="23"/>
    </location>
</feature>
<protein>
    <submittedName>
        <fullName evidence="2">G11083 protein</fullName>
    </submittedName>
</protein>
<comment type="caution">
    <text evidence="2">The sequence shown here is derived from an EMBL/GenBank/DDBJ whole genome shotgun (WGS) entry which is preliminary data.</text>
</comment>
<evidence type="ECO:0000313" key="2">
    <source>
        <dbReference type="EMBL" id="CAL5228021.1"/>
    </source>
</evidence>
<dbReference type="Pfam" id="PF06209">
    <property type="entry name" value="COBRA1"/>
    <property type="match status" value="2"/>
</dbReference>
<sequence length="711" mass="78204">MSLSNTMSPSHAAPSEAPAMNAPAAPQAPLVGAVGQEYVHSVLTSMNPQNAVKEIQKHGAFRNKRGKPVLELLDQLGLKRAEVYKHVLEAAKARLLEAIPKMSPEKLTQLLELSFAYVGLPQLRDIPLAVLGQLQPVPAAFLKQLATDQELFQDLPLNVQQEVWEVDRKMLQQHALPTVEAYGYTTETLLRALDMDEFLPGPVGAPAKLLGGPRVSRRAIRAGSAALKRLTGMAGRSLAIYNGLADLCRVRLRDSESPYCGIKEASYCTLRSQLIMALHDNNISEITSKDPVHRLAWSLDACLKDRVLDEKRMRELHQFFVPLNKPAAGTGSLKIRMGGAAKKRARESSAVDAESMGSPGRSTNAQSDPLAVLGDAGMVLRDPATMRLIIHHVLRRLERLVEEEKSPSEDPDLTFLTSLMQLAVGCRAMLRGRRFSFPAADPELLRSFYPLLMNFMLEVLFRDGSEVLDDGKTEVDANLVTMLSKDEVVRHISQVFCLERLAASDIPMARSLLSALVQALEKMSERALPEFAPFAATLAQRLTKLVAAGQLAPDQPLWQLAVDRFLVLAVDTEGQVHEEVLRLFSATVSKLSAEQLAKYLQMTLQHSRKSRKRTKRRQAEVENLQEAVANAGYETAGYTGYYSSGFGGYGTGAFSDGRLMDRQEKPKLGGDGVKFLYQALVQRQPGLNEQTAPLLMQYLSTPDPAPQLGDA</sequence>
<feature type="region of interest" description="Disordered" evidence="1">
    <location>
        <begin position="1"/>
        <end position="23"/>
    </location>
</feature>
<gene>
    <name evidence="2" type="primary">g11083</name>
    <name evidence="2" type="ORF">VP750_LOCUS9927</name>
</gene>
<dbReference type="InterPro" id="IPR010405">
    <property type="entry name" value="COBRA1"/>
</dbReference>
<feature type="region of interest" description="Disordered" evidence="1">
    <location>
        <begin position="344"/>
        <end position="368"/>
    </location>
</feature>
<evidence type="ECO:0000256" key="1">
    <source>
        <dbReference type="SAM" id="MobiDB-lite"/>
    </source>
</evidence>
<keyword evidence="3" id="KW-1185">Reference proteome</keyword>
<proteinExistence type="predicted"/>
<dbReference type="Proteomes" id="UP001497392">
    <property type="component" value="Unassembled WGS sequence"/>
</dbReference>
<name>A0ABP1G717_9CHLO</name>
<dbReference type="EMBL" id="CAXHTA020000017">
    <property type="protein sequence ID" value="CAL5228021.1"/>
    <property type="molecule type" value="Genomic_DNA"/>
</dbReference>
<organism evidence="2 3">
    <name type="scientific">Coccomyxa viridis</name>
    <dbReference type="NCBI Taxonomy" id="1274662"/>
    <lineage>
        <taxon>Eukaryota</taxon>
        <taxon>Viridiplantae</taxon>
        <taxon>Chlorophyta</taxon>
        <taxon>core chlorophytes</taxon>
        <taxon>Trebouxiophyceae</taxon>
        <taxon>Trebouxiophyceae incertae sedis</taxon>
        <taxon>Coccomyxaceae</taxon>
        <taxon>Coccomyxa</taxon>
    </lineage>
</organism>
<evidence type="ECO:0000313" key="3">
    <source>
        <dbReference type="Proteomes" id="UP001497392"/>
    </source>
</evidence>
<dbReference type="PANTHER" id="PTHR13503">
    <property type="entry name" value="NEGATIVE ELONGATION FACTOR COMPLEX MEMBER B"/>
    <property type="match status" value="1"/>
</dbReference>
<dbReference type="PANTHER" id="PTHR13503:SF3">
    <property type="entry name" value="NEGATIVE ELONGATION FACTOR B"/>
    <property type="match status" value="1"/>
</dbReference>
<reference evidence="2 3" key="1">
    <citation type="submission" date="2024-06" db="EMBL/GenBank/DDBJ databases">
        <authorList>
            <person name="Kraege A."/>
            <person name="Thomma B."/>
        </authorList>
    </citation>
    <scope>NUCLEOTIDE SEQUENCE [LARGE SCALE GENOMIC DNA]</scope>
</reference>
<accession>A0ABP1G717</accession>